<dbReference type="EMBL" id="FNWT01000002">
    <property type="protein sequence ID" value="SEH41729.1"/>
    <property type="molecule type" value="Genomic_DNA"/>
</dbReference>
<reference evidence="5 6" key="2">
    <citation type="submission" date="2016-10" db="EMBL/GenBank/DDBJ databases">
        <authorList>
            <person name="Varghese N."/>
            <person name="Submissions S."/>
        </authorList>
    </citation>
    <scope>NUCLEOTIDE SEQUENCE [LARGE SCALE GENOMIC DNA]</scope>
    <source>
        <strain evidence="5">KHGC19</strain>
        <strain evidence="3 6">WCP15</strain>
    </source>
</reference>
<feature type="region of interest" description="Disordered" evidence="1">
    <location>
        <begin position="1"/>
        <end position="25"/>
    </location>
</feature>
<protein>
    <submittedName>
        <fullName evidence="4">Uncharacterized protein</fullName>
    </submittedName>
</protein>
<evidence type="ECO:0000313" key="4">
    <source>
        <dbReference type="EMBL" id="SER42021.1"/>
    </source>
</evidence>
<evidence type="ECO:0000313" key="3">
    <source>
        <dbReference type="EMBL" id="SEH41729.1"/>
    </source>
</evidence>
<keyword evidence="2" id="KW-0472">Membrane</keyword>
<evidence type="ECO:0000313" key="5">
    <source>
        <dbReference type="Proteomes" id="UP000199128"/>
    </source>
</evidence>
<keyword evidence="6" id="KW-1185">Reference proteome</keyword>
<evidence type="ECO:0000313" key="6">
    <source>
        <dbReference type="Proteomes" id="UP000199135"/>
    </source>
</evidence>
<evidence type="ECO:0000256" key="1">
    <source>
        <dbReference type="SAM" id="MobiDB-lite"/>
    </source>
</evidence>
<dbReference type="Proteomes" id="UP000199128">
    <property type="component" value="Unassembled WGS sequence"/>
</dbReference>
<reference evidence="4" key="1">
    <citation type="submission" date="2016-10" db="EMBL/GenBank/DDBJ databases">
        <authorList>
            <person name="de Groot N.N."/>
        </authorList>
    </citation>
    <scope>NUCLEOTIDE SEQUENCE [LARGE SCALE GENOMIC DNA]</scope>
    <source>
        <strain evidence="4">KHGC19</strain>
    </source>
</reference>
<name>A0A1H9P1N7_9ACTN</name>
<dbReference type="Proteomes" id="UP000199135">
    <property type="component" value="Unassembled WGS sequence"/>
</dbReference>
<feature type="transmembrane region" description="Helical" evidence="2">
    <location>
        <begin position="34"/>
        <end position="55"/>
    </location>
</feature>
<dbReference type="EMBL" id="FOGP01000002">
    <property type="protein sequence ID" value="SER42021.1"/>
    <property type="molecule type" value="Genomic_DNA"/>
</dbReference>
<dbReference type="AlphaFoldDB" id="A0A1H9P1N7"/>
<keyword evidence="2" id="KW-1133">Transmembrane helix</keyword>
<organism evidence="4 5">
    <name type="scientific">Parafannyhessea umbonata</name>
    <dbReference type="NCBI Taxonomy" id="604330"/>
    <lineage>
        <taxon>Bacteria</taxon>
        <taxon>Bacillati</taxon>
        <taxon>Actinomycetota</taxon>
        <taxon>Coriobacteriia</taxon>
        <taxon>Coriobacteriales</taxon>
        <taxon>Atopobiaceae</taxon>
        <taxon>Parafannyhessea</taxon>
    </lineage>
</organism>
<feature type="compositionally biased region" description="Basic and acidic residues" evidence="1">
    <location>
        <begin position="59"/>
        <end position="87"/>
    </location>
</feature>
<evidence type="ECO:0000256" key="2">
    <source>
        <dbReference type="SAM" id="Phobius"/>
    </source>
</evidence>
<gene>
    <name evidence="4" type="ORF">SAMN05216446_0752</name>
    <name evidence="3" type="ORF">SAMN05216447_10239</name>
</gene>
<accession>A0A1H9P1N7</accession>
<proteinExistence type="predicted"/>
<feature type="region of interest" description="Disordered" evidence="1">
    <location>
        <begin position="59"/>
        <end position="92"/>
    </location>
</feature>
<sequence length="118" mass="12829">MRLQRKTQGGPPVHHAPRCRVGRGERGETLAETLVAILICTLASVMLLAASATAARLSRQAEDREGDLWEQRQAAESDRYVGSRGSDRATVQVDGRSHTMLISGGDDIVSYRLTGEEP</sequence>
<keyword evidence="2" id="KW-0812">Transmembrane</keyword>